<keyword evidence="3" id="KW-1185">Reference proteome</keyword>
<dbReference type="CTD" id="182838"/>
<proteinExistence type="predicted"/>
<keyword evidence="1" id="KW-0812">Transmembrane</keyword>
<dbReference type="EMBL" id="BX284605">
    <property type="protein sequence ID" value="CCD65474.1"/>
    <property type="molecule type" value="Genomic_DNA"/>
</dbReference>
<sequence>MNNILKYGSISKIPLYDCSAHTAEEWSQRDGVPRPIIGCLDMAYGIFINIMYIPILTVMFESDHFKLSCFKIMIFLGIVDMAALWVNSIATGFLAYHGAVFCSYPNLIYIAGMAGLGLWCCSCIIAMSLVVNRLLDLTKPRICAAIFEGNKTFVVMMLPIMYGLYFVFFTKPVMFSSKYMTWFFDPLIFEGRGNEYANIPHGFNNLLVVGITCLLYTSLCCVLGEKFNMIEDTTNSKMKNMSLQIFFQSALICAINQVASIIYVIMNFVDVPLWIIMMGHVLWQFGHGAPVLIYLCLNRTLRSGLLRRLGLRRVRIGHMERGSINFTKTASN</sequence>
<dbReference type="Proteomes" id="UP000001940">
    <property type="component" value="Chromosome V"/>
</dbReference>
<feature type="transmembrane region" description="Helical" evidence="1">
    <location>
        <begin position="108"/>
        <end position="131"/>
    </location>
</feature>
<dbReference type="SMR" id="H2KZ03"/>
<feature type="transmembrane region" description="Helical" evidence="1">
    <location>
        <begin position="152"/>
        <end position="170"/>
    </location>
</feature>
<feature type="transmembrane region" description="Helical" evidence="1">
    <location>
        <begin position="72"/>
        <end position="96"/>
    </location>
</feature>
<feature type="transmembrane region" description="Helical" evidence="1">
    <location>
        <begin position="245"/>
        <end position="266"/>
    </location>
</feature>
<dbReference type="OrthoDB" id="5875846at2759"/>
<dbReference type="AGR" id="WB:WBGene00016049"/>
<dbReference type="PaxDb" id="6239-C24B9.4a"/>
<dbReference type="InterPro" id="IPR019425">
    <property type="entry name" value="7TM_GPCR_serpentine_rcpt_Srt"/>
</dbReference>
<keyword evidence="1" id="KW-1133">Transmembrane helix</keyword>
<gene>
    <name evidence="2 4" type="primary">srt-28</name>
    <name evidence="4" type="ORF">C24B9.4</name>
    <name evidence="2" type="ORF">CELE_C24B9.4</name>
</gene>
<dbReference type="Pfam" id="PF10321">
    <property type="entry name" value="7TM_GPCR_Srt"/>
    <property type="match status" value="1"/>
</dbReference>
<name>H2KZ03_CAEEL</name>
<dbReference type="Bgee" id="WBGene00016049">
    <property type="expression patterns" value="Expressed in larva"/>
</dbReference>
<dbReference type="InParanoid" id="H2KZ03"/>
<dbReference type="PANTHER" id="PTHR23021">
    <property type="entry name" value="SERPENTINE RECEPTOR, CLASS T"/>
    <property type="match status" value="1"/>
</dbReference>
<dbReference type="AlphaFoldDB" id="H2KZ03"/>
<dbReference type="PANTHER" id="PTHR23021:SF86">
    <property type="entry name" value="SERPENTINE RECEPTOR, CLASS T"/>
    <property type="match status" value="1"/>
</dbReference>
<keyword evidence="1" id="KW-0472">Membrane</keyword>
<feature type="transmembrane region" description="Helical" evidence="1">
    <location>
        <begin position="42"/>
        <end position="60"/>
    </location>
</feature>
<protein>
    <submittedName>
        <fullName evidence="2">Serpentine Receptor, class T</fullName>
    </submittedName>
</protein>
<evidence type="ECO:0000313" key="2">
    <source>
        <dbReference type="EMBL" id="CCD65474.1"/>
    </source>
</evidence>
<keyword evidence="2" id="KW-0675">Receptor</keyword>
<dbReference type="GeneID" id="182838"/>
<dbReference type="OMA" id="MYIPILT"/>
<feature type="transmembrane region" description="Helical" evidence="1">
    <location>
        <begin position="272"/>
        <end position="297"/>
    </location>
</feature>
<evidence type="ECO:0000313" key="3">
    <source>
        <dbReference type="Proteomes" id="UP000001940"/>
    </source>
</evidence>
<reference evidence="2 3" key="1">
    <citation type="journal article" date="1998" name="Science">
        <title>Genome sequence of the nematode C. elegans: a platform for investigating biology.</title>
        <authorList>
            <consortium name="The C. elegans sequencing consortium"/>
            <person name="Sulson J.E."/>
            <person name="Waterston R."/>
        </authorList>
    </citation>
    <scope>NUCLEOTIDE SEQUENCE [LARGE SCALE GENOMIC DNA]</scope>
    <source>
        <strain evidence="2 3">Bristol N2</strain>
    </source>
</reference>
<dbReference type="WormBase" id="C24B9.4a">
    <property type="protein sequence ID" value="CE17446"/>
    <property type="gene ID" value="WBGene00016049"/>
    <property type="gene designation" value="srt-28"/>
</dbReference>
<evidence type="ECO:0000313" key="4">
    <source>
        <dbReference type="WormBase" id="C24B9.4a"/>
    </source>
</evidence>
<dbReference type="STRING" id="6239.C24B9.4a.1"/>
<evidence type="ECO:0000256" key="1">
    <source>
        <dbReference type="SAM" id="Phobius"/>
    </source>
</evidence>
<organism evidence="2 3">
    <name type="scientific">Caenorhabditis elegans</name>
    <dbReference type="NCBI Taxonomy" id="6239"/>
    <lineage>
        <taxon>Eukaryota</taxon>
        <taxon>Metazoa</taxon>
        <taxon>Ecdysozoa</taxon>
        <taxon>Nematoda</taxon>
        <taxon>Chromadorea</taxon>
        <taxon>Rhabditida</taxon>
        <taxon>Rhabditina</taxon>
        <taxon>Rhabditomorpha</taxon>
        <taxon>Rhabditoidea</taxon>
        <taxon>Rhabditidae</taxon>
        <taxon>Peloderinae</taxon>
        <taxon>Caenorhabditis</taxon>
    </lineage>
</organism>
<dbReference type="PhylomeDB" id="H2KZ03"/>
<dbReference type="SUPFAM" id="SSF81321">
    <property type="entry name" value="Family A G protein-coupled receptor-like"/>
    <property type="match status" value="1"/>
</dbReference>
<accession>H2KZ03</accession>
<dbReference type="eggNOG" id="ENOG502SNCU">
    <property type="taxonomic scope" value="Eukaryota"/>
</dbReference>
<dbReference type="ExpressionAtlas" id="H2KZ03">
    <property type="expression patterns" value="baseline and differential"/>
</dbReference>
<dbReference type="RefSeq" id="NP_503735.1">
    <property type="nucleotide sequence ID" value="NM_071334.2"/>
</dbReference>
<feature type="transmembrane region" description="Helical" evidence="1">
    <location>
        <begin position="206"/>
        <end position="224"/>
    </location>
</feature>